<evidence type="ECO:0000259" key="4">
    <source>
        <dbReference type="Pfam" id="PF00891"/>
    </source>
</evidence>
<evidence type="ECO:0000313" key="5">
    <source>
        <dbReference type="EMBL" id="EOH90143.1"/>
    </source>
</evidence>
<dbReference type="AlphaFoldDB" id="R2Q486"/>
<keyword evidence="3" id="KW-0949">S-adenosyl-L-methionine</keyword>
<dbReference type="Pfam" id="PF00891">
    <property type="entry name" value="Methyltransf_2"/>
    <property type="match status" value="1"/>
</dbReference>
<name>R2Q486_9ENTE</name>
<evidence type="ECO:0000313" key="6">
    <source>
        <dbReference type="Proteomes" id="UP000013782"/>
    </source>
</evidence>
<protein>
    <recommendedName>
        <fullName evidence="4">O-methyltransferase C-terminal domain-containing protein</fullName>
    </recommendedName>
</protein>
<dbReference type="GO" id="GO:0008171">
    <property type="term" value="F:O-methyltransferase activity"/>
    <property type="evidence" value="ECO:0007669"/>
    <property type="project" value="InterPro"/>
</dbReference>
<sequence>MNTETVTKIAEDKNKDLVAQGRLQFQAGNIFEELPDVSKVDIIILSNVMHGYNQEENIELIKNARRYLKPNGLILVNEFLLTNPSDSLESMFDSFFSLVGTGSSFTDKQLLQIFEAVHLSKIDQIDLNGPSTVYIFSNNQ</sequence>
<dbReference type="eggNOG" id="COG0500">
    <property type="taxonomic scope" value="Bacteria"/>
</dbReference>
<keyword evidence="2" id="KW-0808">Transferase</keyword>
<dbReference type="Proteomes" id="UP000013782">
    <property type="component" value="Unassembled WGS sequence"/>
</dbReference>
<dbReference type="RefSeq" id="WP_010758917.1">
    <property type="nucleotide sequence ID" value="NZ_ASWD01000005.1"/>
</dbReference>
<dbReference type="GO" id="GO:0032259">
    <property type="term" value="P:methylation"/>
    <property type="evidence" value="ECO:0007669"/>
    <property type="project" value="UniProtKB-KW"/>
</dbReference>
<evidence type="ECO:0000256" key="1">
    <source>
        <dbReference type="ARBA" id="ARBA00022603"/>
    </source>
</evidence>
<comment type="caution">
    <text evidence="5">The sequence shown here is derived from an EMBL/GenBank/DDBJ whole genome shotgun (WGS) entry which is preliminary data.</text>
</comment>
<dbReference type="SUPFAM" id="SSF53335">
    <property type="entry name" value="S-adenosyl-L-methionine-dependent methyltransferases"/>
    <property type="match status" value="1"/>
</dbReference>
<dbReference type="HOGENOM" id="CLU_1832074_0_0_9"/>
<evidence type="ECO:0000256" key="2">
    <source>
        <dbReference type="ARBA" id="ARBA00022679"/>
    </source>
</evidence>
<dbReference type="InterPro" id="IPR029063">
    <property type="entry name" value="SAM-dependent_MTases_sf"/>
</dbReference>
<dbReference type="PROSITE" id="PS51683">
    <property type="entry name" value="SAM_OMT_II"/>
    <property type="match status" value="1"/>
</dbReference>
<dbReference type="Gene3D" id="3.40.50.150">
    <property type="entry name" value="Vaccinia Virus protein VP39"/>
    <property type="match status" value="1"/>
</dbReference>
<keyword evidence="6" id="KW-1185">Reference proteome</keyword>
<dbReference type="PATRIC" id="fig|1158607.3.peg.3955"/>
<gene>
    <name evidence="5" type="ORF">UAU_03972</name>
</gene>
<evidence type="ECO:0000256" key="3">
    <source>
        <dbReference type="ARBA" id="ARBA00022691"/>
    </source>
</evidence>
<accession>R2Q486</accession>
<dbReference type="InterPro" id="IPR016461">
    <property type="entry name" value="COMT-like"/>
</dbReference>
<keyword evidence="1" id="KW-0489">Methyltransferase</keyword>
<feature type="domain" description="O-methyltransferase C-terminal" evidence="4">
    <location>
        <begin position="16"/>
        <end position="108"/>
    </location>
</feature>
<dbReference type="InterPro" id="IPR001077">
    <property type="entry name" value="COMT_C"/>
</dbReference>
<proteinExistence type="predicted"/>
<reference evidence="5 6" key="1">
    <citation type="submission" date="2013-02" db="EMBL/GenBank/DDBJ databases">
        <title>The Genome Sequence of Enterococcus pallens BAA-351.</title>
        <authorList>
            <consortium name="The Broad Institute Genome Sequencing Platform"/>
            <consortium name="The Broad Institute Genome Sequencing Center for Infectious Disease"/>
            <person name="Earl A.M."/>
            <person name="Gilmore M.S."/>
            <person name="Lebreton F."/>
            <person name="Walker B."/>
            <person name="Young S.K."/>
            <person name="Zeng Q."/>
            <person name="Gargeya S."/>
            <person name="Fitzgerald M."/>
            <person name="Haas B."/>
            <person name="Abouelleil A."/>
            <person name="Alvarado L."/>
            <person name="Arachchi H.M."/>
            <person name="Berlin A.M."/>
            <person name="Chapman S.B."/>
            <person name="Dewar J."/>
            <person name="Goldberg J."/>
            <person name="Griggs A."/>
            <person name="Gujja S."/>
            <person name="Hansen M."/>
            <person name="Howarth C."/>
            <person name="Imamovic A."/>
            <person name="Larimer J."/>
            <person name="McCowan C."/>
            <person name="Murphy C."/>
            <person name="Neiman D."/>
            <person name="Pearson M."/>
            <person name="Priest M."/>
            <person name="Roberts A."/>
            <person name="Saif S."/>
            <person name="Shea T."/>
            <person name="Sisk P."/>
            <person name="Sykes S."/>
            <person name="Wortman J."/>
            <person name="Nusbaum C."/>
            <person name="Birren B."/>
        </authorList>
    </citation>
    <scope>NUCLEOTIDE SEQUENCE [LARGE SCALE GENOMIC DNA]</scope>
    <source>
        <strain evidence="5 6">ATCC BAA-351</strain>
    </source>
</reference>
<dbReference type="EMBL" id="AJAQ01000036">
    <property type="protein sequence ID" value="EOH90143.1"/>
    <property type="molecule type" value="Genomic_DNA"/>
</dbReference>
<organism evidence="5 6">
    <name type="scientific">Enterococcus pallens ATCC BAA-351</name>
    <dbReference type="NCBI Taxonomy" id="1158607"/>
    <lineage>
        <taxon>Bacteria</taxon>
        <taxon>Bacillati</taxon>
        <taxon>Bacillota</taxon>
        <taxon>Bacilli</taxon>
        <taxon>Lactobacillales</taxon>
        <taxon>Enterococcaceae</taxon>
        <taxon>Enterococcus</taxon>
    </lineage>
</organism>